<reference evidence="3" key="1">
    <citation type="journal article" date="2019" name="Int. J. Syst. Evol. Microbiol.">
        <title>The Global Catalogue of Microorganisms (GCM) 10K type strain sequencing project: providing services to taxonomists for standard genome sequencing and annotation.</title>
        <authorList>
            <consortium name="The Broad Institute Genomics Platform"/>
            <consortium name="The Broad Institute Genome Sequencing Center for Infectious Disease"/>
            <person name="Wu L."/>
            <person name="Ma J."/>
        </authorList>
    </citation>
    <scope>NUCLEOTIDE SEQUENCE [LARGE SCALE GENOMIC DNA]</scope>
    <source>
        <strain evidence="3">CGMCC 1.5362</strain>
    </source>
</reference>
<organism evidence="2 3">
    <name type="scientific">Ornithinimicrobium pekingense</name>
    <dbReference type="NCBI Taxonomy" id="384677"/>
    <lineage>
        <taxon>Bacteria</taxon>
        <taxon>Bacillati</taxon>
        <taxon>Actinomycetota</taxon>
        <taxon>Actinomycetes</taxon>
        <taxon>Micrococcales</taxon>
        <taxon>Ornithinimicrobiaceae</taxon>
        <taxon>Ornithinimicrobium</taxon>
    </lineage>
</organism>
<dbReference type="RefSeq" id="WP_022922516.1">
    <property type="nucleotide sequence ID" value="NZ_BMLB01000007.1"/>
</dbReference>
<protein>
    <recommendedName>
        <fullName evidence="1">Restriction endonuclease type II-like domain-containing protein</fullName>
    </recommendedName>
</protein>
<dbReference type="SUPFAM" id="SSF52540">
    <property type="entry name" value="P-loop containing nucleoside triphosphate hydrolases"/>
    <property type="match status" value="1"/>
</dbReference>
<evidence type="ECO:0000313" key="2">
    <source>
        <dbReference type="EMBL" id="GGK81670.1"/>
    </source>
</evidence>
<dbReference type="InterPro" id="IPR049468">
    <property type="entry name" value="Restrct_endonuc-II-like_dom"/>
</dbReference>
<dbReference type="Proteomes" id="UP000662111">
    <property type="component" value="Unassembled WGS sequence"/>
</dbReference>
<dbReference type="InterPro" id="IPR027417">
    <property type="entry name" value="P-loop_NTPase"/>
</dbReference>
<gene>
    <name evidence="2" type="ORF">GCM10011509_32640</name>
</gene>
<evidence type="ECO:0000259" key="1">
    <source>
        <dbReference type="Pfam" id="PF18741"/>
    </source>
</evidence>
<dbReference type="Gene3D" id="3.40.50.300">
    <property type="entry name" value="P-loop containing nucleotide triphosphate hydrolases"/>
    <property type="match status" value="2"/>
</dbReference>
<dbReference type="Pfam" id="PF18741">
    <property type="entry name" value="MTES_1575"/>
    <property type="match status" value="1"/>
</dbReference>
<feature type="domain" description="Restriction endonuclease type II-like" evidence="1">
    <location>
        <begin position="1095"/>
        <end position="1187"/>
    </location>
</feature>
<sequence>MTPARRSPALDPARVEAVKRARTRWRHEVADLGGPNTLLWHRTSLTGTFDLNLAHPGGVAKLLSGRATLLSELVREQVALADAARRIGAIRDKVGELRREHGVEAGFLAIGLATWTLHRVPVPPRAPVLLRSCRITPTDPAHSDYLLELHEDVVFNPVLEHYLRSEAHLDLDPAMLAGLSAQDHGFDPRMTYQALEDICREMTGFAIGPQMVISTFPWAKLPLVTTYTGDVQGLAAHDTVAALAGADVPLSSPGPDPERADDPAQELSALDADRAQRLVVDEAVRGASLVLDTPAGTGATQTIANVVVAAVSEGRTVLVTSEERTALDALQRRLDHVGLGDLCLHLAEDPASMRTAVGTVRHALDRLAREEEPDLGADPLPARSDALDVLRRDHQVLHHAHRPWELSLAQVQDDLAALAALEHPPSSRVRLPLKVLRPVGEEELSAVTDALIEAAAADAWPRGRAEDPWYAARLTSPDEAARATEVVARLVTGEFTDAREMAEKVAREAGMPAPANLQQWGHRLDLISRAAETLDIFTPQIYDAPLEEMVAATADRDEVAERPGAVARARLRRQVRSLLRPGTPPADLPRRVRLARDERAEWESVAGKAARPAAPEGWEEALAAYTPIGEDLAWLGKVFAGRPLGKDLATVHLDIVLERLVTLDARADRAPVAATAHPLLEPLREQGLGELVDDLARRGVPAERVASEVRFVHRSSLLVHLRSDDVPQQMTADAVREAERTFRRADRAHLRRNALRARRAVLRRLRRTLSAHASQLTAWERAVERTQVGAVDLRDMISRAPDIVLGAQPVVLASPLAVPSVLPPDTTFDLVVVERAGRTTTARAVPALAHGRRVLVVGDSGGLGPVPFSVVADPKVEGDTPDDGGPSLLDDASGVLPVRHLQSHYRALDQGLVAPLAGVMPVPVHSFPGVCRDAAVREHVEEGPVSAQVASAVALLLEHAATAPEDSLMVVTDDEATAEDVDQALRGALADLTGPGAPALTDDDSVLEPLLVRPLRRVAGEVRDRVVWVTGPHQHLVRDARLATTAIAAARRRVDVVTPLTVSSWPDGEGADVLRRALSFRGQSGHGNGSAVLAELTRRLREENLTVVEGYAHGPHALDLAVASSDGTRMVVAVDSDVHPAAHGAGPGRDDLRLRHDQLTRMGWVPLRVRSTDVFTDPAREVVRVLHAQREAADRSS</sequence>
<evidence type="ECO:0000313" key="3">
    <source>
        <dbReference type="Proteomes" id="UP000662111"/>
    </source>
</evidence>
<proteinExistence type="predicted"/>
<comment type="caution">
    <text evidence="2">The sequence shown here is derived from an EMBL/GenBank/DDBJ whole genome shotgun (WGS) entry which is preliminary data.</text>
</comment>
<dbReference type="EMBL" id="BMLB01000007">
    <property type="protein sequence ID" value="GGK81670.1"/>
    <property type="molecule type" value="Genomic_DNA"/>
</dbReference>
<accession>A0ABQ2FBU4</accession>
<name>A0ABQ2FBU4_9MICO</name>
<keyword evidence="3" id="KW-1185">Reference proteome</keyword>